<keyword evidence="4 8" id="KW-0732">Signal</keyword>
<keyword evidence="6" id="KW-0564">Palmitate</keyword>
<keyword evidence="3" id="KW-0309">Germination</keyword>
<dbReference type="PROSITE" id="PS51257">
    <property type="entry name" value="PROKAR_LIPOPROTEIN"/>
    <property type="match status" value="1"/>
</dbReference>
<dbReference type="Gene3D" id="3.30.300.210">
    <property type="entry name" value="Nutrient germinant receptor protein C, domain 3"/>
    <property type="match status" value="1"/>
</dbReference>
<dbReference type="RefSeq" id="WP_181917780.1">
    <property type="nucleotide sequence ID" value="NZ_QRDZ01000015.1"/>
</dbReference>
<dbReference type="NCBIfam" id="TIGR02887">
    <property type="entry name" value="spore_ger_x_C"/>
    <property type="match status" value="1"/>
</dbReference>
<comment type="subcellular location">
    <subcellularLocation>
        <location evidence="1">Membrane</location>
        <topology evidence="1">Lipid-anchor</topology>
    </subcellularLocation>
</comment>
<dbReference type="PANTHER" id="PTHR35789">
    <property type="entry name" value="SPORE GERMINATION PROTEIN B3"/>
    <property type="match status" value="1"/>
</dbReference>
<dbReference type="InterPro" id="IPR038501">
    <property type="entry name" value="Spore_GerAC_C_sf"/>
</dbReference>
<evidence type="ECO:0000313" key="11">
    <source>
        <dbReference type="EMBL" id="RED75393.1"/>
    </source>
</evidence>
<dbReference type="Proteomes" id="UP000256977">
    <property type="component" value="Unassembled WGS sequence"/>
</dbReference>
<name>A0A3D9JMT5_9BACL</name>
<feature type="domain" description="Spore germination GerAC-like C-terminal" evidence="9">
    <location>
        <begin position="211"/>
        <end position="371"/>
    </location>
</feature>
<dbReference type="PANTHER" id="PTHR35789:SF1">
    <property type="entry name" value="SPORE GERMINATION PROTEIN B3"/>
    <property type="match status" value="1"/>
</dbReference>
<evidence type="ECO:0000256" key="3">
    <source>
        <dbReference type="ARBA" id="ARBA00022544"/>
    </source>
</evidence>
<comment type="caution">
    <text evidence="11">The sequence shown here is derived from an EMBL/GenBank/DDBJ whole genome shotgun (WGS) entry which is preliminary data.</text>
</comment>
<organism evidence="11 12">
    <name type="scientific">Cohnella phaseoli</name>
    <dbReference type="NCBI Taxonomy" id="456490"/>
    <lineage>
        <taxon>Bacteria</taxon>
        <taxon>Bacillati</taxon>
        <taxon>Bacillota</taxon>
        <taxon>Bacilli</taxon>
        <taxon>Bacillales</taxon>
        <taxon>Paenibacillaceae</taxon>
        <taxon>Cohnella</taxon>
    </lineage>
</organism>
<dbReference type="AlphaFoldDB" id="A0A3D9JMT5"/>
<proteinExistence type="inferred from homology"/>
<dbReference type="Pfam" id="PF25198">
    <property type="entry name" value="Spore_GerAC_N"/>
    <property type="match status" value="1"/>
</dbReference>
<dbReference type="EMBL" id="QRDZ01000015">
    <property type="protein sequence ID" value="RED75393.1"/>
    <property type="molecule type" value="Genomic_DNA"/>
</dbReference>
<evidence type="ECO:0000256" key="1">
    <source>
        <dbReference type="ARBA" id="ARBA00004635"/>
    </source>
</evidence>
<keyword evidence="7" id="KW-0449">Lipoprotein</keyword>
<feature type="signal peptide" evidence="8">
    <location>
        <begin position="1"/>
        <end position="21"/>
    </location>
</feature>
<evidence type="ECO:0000256" key="7">
    <source>
        <dbReference type="ARBA" id="ARBA00023288"/>
    </source>
</evidence>
<evidence type="ECO:0000256" key="6">
    <source>
        <dbReference type="ARBA" id="ARBA00023139"/>
    </source>
</evidence>
<accession>A0A3D9JMT5</accession>
<comment type="similarity">
    <text evidence="2">Belongs to the GerABKC lipoprotein family.</text>
</comment>
<protein>
    <submittedName>
        <fullName evidence="11">Ger(X)C family germination protein</fullName>
    </submittedName>
</protein>
<dbReference type="GO" id="GO:0016020">
    <property type="term" value="C:membrane"/>
    <property type="evidence" value="ECO:0007669"/>
    <property type="project" value="UniProtKB-SubCell"/>
</dbReference>
<evidence type="ECO:0000256" key="2">
    <source>
        <dbReference type="ARBA" id="ARBA00007886"/>
    </source>
</evidence>
<keyword evidence="12" id="KW-1185">Reference proteome</keyword>
<sequence>MKLLKAGICLLAMMLISGCWGQINFDQLTVVSAIGLDPAKDGMVRVTLQLSNPTLPVAAGGGSQQRRPYVNYDAIGVTIQEAVERIQHQAKKSLFFPQTKVVLINEQFARRGLDDTLDYFWRETNQNLNSWVLVSRLPARQVLDKAMELEPVPSEEWRKYLQGDWKRPLQVDVQMYQFLPRLNQIGYQAVSPGIGPFNASGKTDIMEIGDTAVFKNDRMVGWLSGEESQIVNWLTGVSRRGSFHTDFAKEESVSYSLNSIRVKVTPLIRGDRLAMKVRIKGEAEVLTATLPLHFGTEQAMLRDTLNKQVKLAVEDTIDKLFVNYASDVIGFGEALHRSMPSEWKKRKSNWDKELRQVDAEISVSFRIRRTGLLQ</sequence>
<evidence type="ECO:0000259" key="10">
    <source>
        <dbReference type="Pfam" id="PF25198"/>
    </source>
</evidence>
<dbReference type="InterPro" id="IPR008844">
    <property type="entry name" value="Spore_GerAC-like"/>
</dbReference>
<evidence type="ECO:0000313" key="12">
    <source>
        <dbReference type="Proteomes" id="UP000256977"/>
    </source>
</evidence>
<gene>
    <name evidence="11" type="ORF">DFP98_1158</name>
</gene>
<evidence type="ECO:0000256" key="4">
    <source>
        <dbReference type="ARBA" id="ARBA00022729"/>
    </source>
</evidence>
<evidence type="ECO:0000259" key="9">
    <source>
        <dbReference type="Pfam" id="PF05504"/>
    </source>
</evidence>
<dbReference type="InterPro" id="IPR046953">
    <property type="entry name" value="Spore_GerAC-like_C"/>
</dbReference>
<dbReference type="Pfam" id="PF05504">
    <property type="entry name" value="Spore_GerAC"/>
    <property type="match status" value="1"/>
</dbReference>
<feature type="domain" description="Spore germination protein N-terminal" evidence="10">
    <location>
        <begin position="24"/>
        <end position="194"/>
    </location>
</feature>
<reference evidence="11 12" key="1">
    <citation type="submission" date="2018-07" db="EMBL/GenBank/DDBJ databases">
        <title>Genomic Encyclopedia of Type Strains, Phase III (KMG-III): the genomes of soil and plant-associated and newly described type strains.</title>
        <authorList>
            <person name="Whitman W."/>
        </authorList>
    </citation>
    <scope>NUCLEOTIDE SEQUENCE [LARGE SCALE GENOMIC DNA]</scope>
    <source>
        <strain evidence="11 12">CECT 7287</strain>
    </source>
</reference>
<feature type="chain" id="PRO_5038337429" evidence="8">
    <location>
        <begin position="22"/>
        <end position="374"/>
    </location>
</feature>
<keyword evidence="5" id="KW-0472">Membrane</keyword>
<dbReference type="InterPro" id="IPR057336">
    <property type="entry name" value="GerAC_N"/>
</dbReference>
<evidence type="ECO:0000256" key="8">
    <source>
        <dbReference type="SAM" id="SignalP"/>
    </source>
</evidence>
<dbReference type="GO" id="GO:0009847">
    <property type="term" value="P:spore germination"/>
    <property type="evidence" value="ECO:0007669"/>
    <property type="project" value="InterPro"/>
</dbReference>
<evidence type="ECO:0000256" key="5">
    <source>
        <dbReference type="ARBA" id="ARBA00023136"/>
    </source>
</evidence>